<evidence type="ECO:0000313" key="2">
    <source>
        <dbReference type="Proteomes" id="UP001270362"/>
    </source>
</evidence>
<gene>
    <name evidence="1" type="ORF">B0T22DRAFT_540121</name>
</gene>
<dbReference type="SUPFAM" id="SSF51556">
    <property type="entry name" value="Metallo-dependent hydrolases"/>
    <property type="match status" value="1"/>
</dbReference>
<keyword evidence="2" id="KW-1185">Reference proteome</keyword>
<reference evidence="1" key="2">
    <citation type="submission" date="2023-06" db="EMBL/GenBank/DDBJ databases">
        <authorList>
            <consortium name="Lawrence Berkeley National Laboratory"/>
            <person name="Haridas S."/>
            <person name="Hensen N."/>
            <person name="Bonometti L."/>
            <person name="Westerberg I."/>
            <person name="Brannstrom I.O."/>
            <person name="Guillou S."/>
            <person name="Cros-Aarteil S."/>
            <person name="Calhoun S."/>
            <person name="Kuo A."/>
            <person name="Mondo S."/>
            <person name="Pangilinan J."/>
            <person name="Riley R."/>
            <person name="Labutti K."/>
            <person name="Andreopoulos B."/>
            <person name="Lipzen A."/>
            <person name="Chen C."/>
            <person name="Yanf M."/>
            <person name="Daum C."/>
            <person name="Ng V."/>
            <person name="Clum A."/>
            <person name="Steindorff A."/>
            <person name="Ohm R."/>
            <person name="Martin F."/>
            <person name="Silar P."/>
            <person name="Natvig D."/>
            <person name="Lalanne C."/>
            <person name="Gautier V."/>
            <person name="Ament-Velasquez S.L."/>
            <person name="Kruys A."/>
            <person name="Hutchinson M.I."/>
            <person name="Powell A.J."/>
            <person name="Barry K."/>
            <person name="Miller A.N."/>
            <person name="Grigoriev I.V."/>
            <person name="Debuchy R."/>
            <person name="Gladieux P."/>
            <person name="Thoren M.H."/>
            <person name="Johannesson H."/>
        </authorList>
    </citation>
    <scope>NUCLEOTIDE SEQUENCE</scope>
    <source>
        <strain evidence="1">CBS 314.62</strain>
    </source>
</reference>
<comment type="caution">
    <text evidence="1">The sequence shown here is derived from an EMBL/GenBank/DDBJ whole genome shotgun (WGS) entry which is preliminary data.</text>
</comment>
<dbReference type="Proteomes" id="UP001270362">
    <property type="component" value="Unassembled WGS sequence"/>
</dbReference>
<evidence type="ECO:0000313" key="1">
    <source>
        <dbReference type="EMBL" id="KAK3681795.1"/>
    </source>
</evidence>
<dbReference type="AlphaFoldDB" id="A0AAE0X063"/>
<proteinExistence type="predicted"/>
<name>A0AAE0X063_9PEZI</name>
<accession>A0AAE0X063</accession>
<protein>
    <submittedName>
        <fullName evidence="1">Uncharacterized protein</fullName>
    </submittedName>
</protein>
<reference evidence="1" key="1">
    <citation type="journal article" date="2023" name="Mol. Phylogenet. Evol.">
        <title>Genome-scale phylogeny and comparative genomics of the fungal order Sordariales.</title>
        <authorList>
            <person name="Hensen N."/>
            <person name="Bonometti L."/>
            <person name="Westerberg I."/>
            <person name="Brannstrom I.O."/>
            <person name="Guillou S."/>
            <person name="Cros-Aarteil S."/>
            <person name="Calhoun S."/>
            <person name="Haridas S."/>
            <person name="Kuo A."/>
            <person name="Mondo S."/>
            <person name="Pangilinan J."/>
            <person name="Riley R."/>
            <person name="LaButti K."/>
            <person name="Andreopoulos B."/>
            <person name="Lipzen A."/>
            <person name="Chen C."/>
            <person name="Yan M."/>
            <person name="Daum C."/>
            <person name="Ng V."/>
            <person name="Clum A."/>
            <person name="Steindorff A."/>
            <person name="Ohm R.A."/>
            <person name="Martin F."/>
            <person name="Silar P."/>
            <person name="Natvig D.O."/>
            <person name="Lalanne C."/>
            <person name="Gautier V."/>
            <person name="Ament-Velasquez S.L."/>
            <person name="Kruys A."/>
            <person name="Hutchinson M.I."/>
            <person name="Powell A.J."/>
            <person name="Barry K."/>
            <person name="Miller A.N."/>
            <person name="Grigoriev I.V."/>
            <person name="Debuchy R."/>
            <person name="Gladieux P."/>
            <person name="Hiltunen Thoren M."/>
            <person name="Johannesson H."/>
        </authorList>
    </citation>
    <scope>NUCLEOTIDE SEQUENCE</scope>
    <source>
        <strain evidence="1">CBS 314.62</strain>
    </source>
</reference>
<organism evidence="1 2">
    <name type="scientific">Podospora appendiculata</name>
    <dbReference type="NCBI Taxonomy" id="314037"/>
    <lineage>
        <taxon>Eukaryota</taxon>
        <taxon>Fungi</taxon>
        <taxon>Dikarya</taxon>
        <taxon>Ascomycota</taxon>
        <taxon>Pezizomycotina</taxon>
        <taxon>Sordariomycetes</taxon>
        <taxon>Sordariomycetidae</taxon>
        <taxon>Sordariales</taxon>
        <taxon>Podosporaceae</taxon>
        <taxon>Podospora</taxon>
    </lineage>
</organism>
<dbReference type="EMBL" id="JAULSO010000006">
    <property type="protein sequence ID" value="KAK3681795.1"/>
    <property type="molecule type" value="Genomic_DNA"/>
</dbReference>
<sequence>MKGGWRGASTKWQQFGQRNGNQFFTPTLKIFRYAFSNPAILAFLGRSPTDKTNSYANAVANLRTLARAHIPILAGTDAFGTLVLGITIPFGLTLHYELQNLVEVGLSPAAALRAATSLAARHHRLRDRGVLSRRGSARIWCC</sequence>
<dbReference type="InterPro" id="IPR032466">
    <property type="entry name" value="Metal_Hydrolase"/>
</dbReference>
<dbReference type="Gene3D" id="3.20.20.140">
    <property type="entry name" value="Metal-dependent hydrolases"/>
    <property type="match status" value="1"/>
</dbReference>